<dbReference type="Proteomes" id="UP000753802">
    <property type="component" value="Unassembled WGS sequence"/>
</dbReference>
<evidence type="ECO:0000313" key="3">
    <source>
        <dbReference type="Proteomes" id="UP000753802"/>
    </source>
</evidence>
<accession>A0ABW9ZUR7</accession>
<evidence type="ECO:0000256" key="1">
    <source>
        <dbReference type="SAM" id="SignalP"/>
    </source>
</evidence>
<name>A0ABW9ZUR7_9BACT</name>
<keyword evidence="3" id="KW-1185">Reference proteome</keyword>
<keyword evidence="1" id="KW-0732">Signal</keyword>
<protein>
    <recommendedName>
        <fullName evidence="4">Lipoprotein</fullName>
    </recommendedName>
</protein>
<evidence type="ECO:0008006" key="4">
    <source>
        <dbReference type="Google" id="ProtNLM"/>
    </source>
</evidence>
<dbReference type="RefSeq" id="WP_161817125.1">
    <property type="nucleotide sequence ID" value="NZ_JAACJS010000002.1"/>
</dbReference>
<sequence>MKVFRIPFLLPVFFSIACLVLVSCGGSNPEKPKTGDTQASDTAHFYPLDAYFKEQTDYVALHGFPIYRIMVKDGKKDSAAISTDAFIAIAQTLHRYDISAPDVKALYRETSFEDLSTASLTLNYKPVDKSAIVQNIDILMDQEGRAVKRVFIRAVQQKGDTTITEQYSWKTNKSLQVNRSLEAKNYSSTELNFINWNDRP</sequence>
<evidence type="ECO:0000313" key="2">
    <source>
        <dbReference type="EMBL" id="NCI48815.1"/>
    </source>
</evidence>
<feature type="signal peptide" evidence="1">
    <location>
        <begin position="1"/>
        <end position="17"/>
    </location>
</feature>
<dbReference type="PROSITE" id="PS51257">
    <property type="entry name" value="PROKAR_LIPOPROTEIN"/>
    <property type="match status" value="1"/>
</dbReference>
<organism evidence="2 3">
    <name type="scientific">Sediminibacterium roseum</name>
    <dbReference type="NCBI Taxonomy" id="1978412"/>
    <lineage>
        <taxon>Bacteria</taxon>
        <taxon>Pseudomonadati</taxon>
        <taxon>Bacteroidota</taxon>
        <taxon>Chitinophagia</taxon>
        <taxon>Chitinophagales</taxon>
        <taxon>Chitinophagaceae</taxon>
        <taxon>Sediminibacterium</taxon>
    </lineage>
</organism>
<proteinExistence type="predicted"/>
<comment type="caution">
    <text evidence="2">The sequence shown here is derived from an EMBL/GenBank/DDBJ whole genome shotgun (WGS) entry which is preliminary data.</text>
</comment>
<feature type="chain" id="PRO_5046796051" description="Lipoprotein" evidence="1">
    <location>
        <begin position="18"/>
        <end position="200"/>
    </location>
</feature>
<gene>
    <name evidence="2" type="ORF">GWC95_02705</name>
</gene>
<dbReference type="EMBL" id="JAACJS010000002">
    <property type="protein sequence ID" value="NCI48815.1"/>
    <property type="molecule type" value="Genomic_DNA"/>
</dbReference>
<reference evidence="2 3" key="1">
    <citation type="submission" date="2020-01" db="EMBL/GenBank/DDBJ databases">
        <title>Genome analysis.</title>
        <authorList>
            <person name="Wu S."/>
            <person name="Wang G."/>
        </authorList>
    </citation>
    <scope>NUCLEOTIDE SEQUENCE [LARGE SCALE GENOMIC DNA]</scope>
    <source>
        <strain evidence="2 3">SYL130</strain>
    </source>
</reference>